<feature type="region of interest" description="Disordered" evidence="1">
    <location>
        <begin position="228"/>
        <end position="253"/>
    </location>
</feature>
<evidence type="ECO:0000313" key="2">
    <source>
        <dbReference type="EMBL" id="KAK3258031.1"/>
    </source>
</evidence>
<evidence type="ECO:0000256" key="1">
    <source>
        <dbReference type="SAM" id="MobiDB-lite"/>
    </source>
</evidence>
<name>A0AAE0KRE1_9CHLO</name>
<dbReference type="EMBL" id="LGRX02019880">
    <property type="protein sequence ID" value="KAK3258031.1"/>
    <property type="molecule type" value="Genomic_DNA"/>
</dbReference>
<sequence>MATKPPKMSKRADSHSLFFTEEPTVMSLSEPITCRTSTQSLRVFTAAQVSVAGAPGGLVGPILPVLGAPRAGAAAGAAAAGILDPTIALMQTQLQKQAEEHAAALAEFVSLADPSFVTADFQALGGTRAAAAVPERAMPVVMGQLAMVPKTPAKAELYRQREADIEAATRFRRKPLSSQFGFTVMLEFNDFLMKLVADSRADMSEHRVNTLWQEFQLLKSREGTDIYTPSLRVSPNPKATKMPHVEPTHKAAAPTEPAKFKGQCCWNFNKERGCATVDCTRPHVGGRSASAGNATTGTDKIIATGKKGESQGATLTVGSSASAARGWVFAAAFGCCPGFFSCIFGDGFLVQVNRGAG</sequence>
<reference evidence="2 3" key="1">
    <citation type="journal article" date="2015" name="Genome Biol. Evol.">
        <title>Comparative Genomics of a Bacterivorous Green Alga Reveals Evolutionary Causalities and Consequences of Phago-Mixotrophic Mode of Nutrition.</title>
        <authorList>
            <person name="Burns J.A."/>
            <person name="Paasch A."/>
            <person name="Narechania A."/>
            <person name="Kim E."/>
        </authorList>
    </citation>
    <scope>NUCLEOTIDE SEQUENCE [LARGE SCALE GENOMIC DNA]</scope>
    <source>
        <strain evidence="2 3">PLY_AMNH</strain>
    </source>
</reference>
<keyword evidence="3" id="KW-1185">Reference proteome</keyword>
<comment type="caution">
    <text evidence="2">The sequence shown here is derived from an EMBL/GenBank/DDBJ whole genome shotgun (WGS) entry which is preliminary data.</text>
</comment>
<accession>A0AAE0KRE1</accession>
<proteinExistence type="predicted"/>
<dbReference type="Proteomes" id="UP001190700">
    <property type="component" value="Unassembled WGS sequence"/>
</dbReference>
<dbReference type="AlphaFoldDB" id="A0AAE0KRE1"/>
<organism evidence="2 3">
    <name type="scientific">Cymbomonas tetramitiformis</name>
    <dbReference type="NCBI Taxonomy" id="36881"/>
    <lineage>
        <taxon>Eukaryota</taxon>
        <taxon>Viridiplantae</taxon>
        <taxon>Chlorophyta</taxon>
        <taxon>Pyramimonadophyceae</taxon>
        <taxon>Pyramimonadales</taxon>
        <taxon>Pyramimonadaceae</taxon>
        <taxon>Cymbomonas</taxon>
    </lineage>
</organism>
<evidence type="ECO:0000313" key="3">
    <source>
        <dbReference type="Proteomes" id="UP001190700"/>
    </source>
</evidence>
<gene>
    <name evidence="2" type="ORF">CYMTET_32907</name>
</gene>
<protein>
    <submittedName>
        <fullName evidence="2">Uncharacterized protein</fullName>
    </submittedName>
</protein>